<protein>
    <submittedName>
        <fullName evidence="3">DUF1134 domain-containing protein</fullName>
    </submittedName>
</protein>
<dbReference type="InterPro" id="IPR008325">
    <property type="entry name" value="EipA-like"/>
</dbReference>
<dbReference type="AlphaFoldDB" id="A0A8T4IP81"/>
<dbReference type="Pfam" id="PF06577">
    <property type="entry name" value="EipA"/>
    <property type="match status" value="1"/>
</dbReference>
<evidence type="ECO:0000256" key="1">
    <source>
        <dbReference type="SAM" id="MobiDB-lite"/>
    </source>
</evidence>
<evidence type="ECO:0000313" key="3">
    <source>
        <dbReference type="EMBL" id="MBR0553906.1"/>
    </source>
</evidence>
<dbReference type="RefSeq" id="WP_430980961.1">
    <property type="nucleotide sequence ID" value="NZ_JAGRQC010000005.1"/>
</dbReference>
<gene>
    <name evidence="3" type="ORF">J7S20_15470</name>
</gene>
<feature type="region of interest" description="Disordered" evidence="1">
    <location>
        <begin position="33"/>
        <end position="126"/>
    </location>
</feature>
<dbReference type="Proteomes" id="UP000676996">
    <property type="component" value="Unassembled WGS sequence"/>
</dbReference>
<sequence length="286" mass="30727">MLRKAWLIGLLAVFAAAAPATAQVRTVDPNNVIDGDLATQQNGQSETTPTTPYTPQSTTPYTPPASDPYTSADNQTAAPSQPTEQADPYAPAPQNESQNQPAPAAPQQSYPTNPTGPTPGETTQSADTYKRDDLIGAAEGVFGKGAAGLAEIIQKILSDQGEPNAYIAGREASGAFIFGLRYGSGIMHHRIEGERPVYWTGPSVGFDVGGDAAKVFVLVYNLYDTQELYKRFPQAEGRVYFVGGFSASYLRSGNVVLIPVRMGVGWRLGANIGYMKFTEKQRWLPF</sequence>
<evidence type="ECO:0000313" key="4">
    <source>
        <dbReference type="Proteomes" id="UP000676996"/>
    </source>
</evidence>
<feature type="signal peptide" evidence="2">
    <location>
        <begin position="1"/>
        <end position="22"/>
    </location>
</feature>
<feature type="compositionally biased region" description="Low complexity" evidence="1">
    <location>
        <begin position="47"/>
        <end position="60"/>
    </location>
</feature>
<reference evidence="3" key="1">
    <citation type="submission" date="2021-04" db="EMBL/GenBank/DDBJ databases">
        <title>Ouciella asimina sp. nov., isolated from the surface seawater in the hydrothermal field of Okinawa Trough.</title>
        <authorList>
            <person name="Shuang W."/>
        </authorList>
    </citation>
    <scope>NUCLEOTIDE SEQUENCE</scope>
    <source>
        <strain evidence="3">LXI357</strain>
    </source>
</reference>
<name>A0A8T4IP81_9SPHN</name>
<accession>A0A8T4IP81</accession>
<organism evidence="3 4">
    <name type="scientific">Stakelama marina</name>
    <dbReference type="NCBI Taxonomy" id="2826939"/>
    <lineage>
        <taxon>Bacteria</taxon>
        <taxon>Pseudomonadati</taxon>
        <taxon>Pseudomonadota</taxon>
        <taxon>Alphaproteobacteria</taxon>
        <taxon>Sphingomonadales</taxon>
        <taxon>Sphingomonadaceae</taxon>
        <taxon>Stakelama</taxon>
    </lineage>
</organism>
<dbReference type="EMBL" id="JAGRQC010000005">
    <property type="protein sequence ID" value="MBR0553906.1"/>
    <property type="molecule type" value="Genomic_DNA"/>
</dbReference>
<proteinExistence type="predicted"/>
<evidence type="ECO:0000256" key="2">
    <source>
        <dbReference type="SAM" id="SignalP"/>
    </source>
</evidence>
<keyword evidence="2" id="KW-0732">Signal</keyword>
<feature type="compositionally biased region" description="Low complexity" evidence="1">
    <location>
        <begin position="92"/>
        <end position="123"/>
    </location>
</feature>
<feature type="chain" id="PRO_5035751615" evidence="2">
    <location>
        <begin position="23"/>
        <end position="286"/>
    </location>
</feature>
<feature type="compositionally biased region" description="Polar residues" evidence="1">
    <location>
        <begin position="68"/>
        <end position="84"/>
    </location>
</feature>
<comment type="caution">
    <text evidence="3">The sequence shown here is derived from an EMBL/GenBank/DDBJ whole genome shotgun (WGS) entry which is preliminary data.</text>
</comment>
<keyword evidence="4" id="KW-1185">Reference proteome</keyword>